<gene>
    <name evidence="1" type="ORF">Ddye_014917</name>
</gene>
<evidence type="ECO:0000313" key="1">
    <source>
        <dbReference type="EMBL" id="KAK2647428.1"/>
    </source>
</evidence>
<protein>
    <submittedName>
        <fullName evidence="1">Uncharacterized protein</fullName>
    </submittedName>
</protein>
<dbReference type="AlphaFoldDB" id="A0AAD9U4K2"/>
<keyword evidence="2" id="KW-1185">Reference proteome</keyword>
<comment type="caution">
    <text evidence="1">The sequence shown here is derived from an EMBL/GenBank/DDBJ whole genome shotgun (WGS) entry which is preliminary data.</text>
</comment>
<evidence type="ECO:0000313" key="2">
    <source>
        <dbReference type="Proteomes" id="UP001280121"/>
    </source>
</evidence>
<proteinExistence type="predicted"/>
<organism evidence="1 2">
    <name type="scientific">Dipteronia dyeriana</name>
    <dbReference type="NCBI Taxonomy" id="168575"/>
    <lineage>
        <taxon>Eukaryota</taxon>
        <taxon>Viridiplantae</taxon>
        <taxon>Streptophyta</taxon>
        <taxon>Embryophyta</taxon>
        <taxon>Tracheophyta</taxon>
        <taxon>Spermatophyta</taxon>
        <taxon>Magnoliopsida</taxon>
        <taxon>eudicotyledons</taxon>
        <taxon>Gunneridae</taxon>
        <taxon>Pentapetalae</taxon>
        <taxon>rosids</taxon>
        <taxon>malvids</taxon>
        <taxon>Sapindales</taxon>
        <taxon>Sapindaceae</taxon>
        <taxon>Hippocastanoideae</taxon>
        <taxon>Acereae</taxon>
        <taxon>Dipteronia</taxon>
    </lineage>
</organism>
<dbReference type="Proteomes" id="UP001280121">
    <property type="component" value="Unassembled WGS sequence"/>
</dbReference>
<sequence length="115" mass="13107">MVAFGKFVLHVLRNRKPFNLHRLSFHCGDPSKPPPYIKKIFQYAVSHSVEELKTDLDNFPQCFNGCQTLVTLNLYNLDYDIHSICSFGFGSLSTLKISQLILSNKITIMISSQII</sequence>
<reference evidence="1" key="1">
    <citation type="journal article" date="2023" name="Plant J.">
        <title>Genome sequences and population genomics provide insights into the demographic history, inbreeding, and mutation load of two 'living fossil' tree species of Dipteronia.</title>
        <authorList>
            <person name="Feng Y."/>
            <person name="Comes H.P."/>
            <person name="Chen J."/>
            <person name="Zhu S."/>
            <person name="Lu R."/>
            <person name="Zhang X."/>
            <person name="Li P."/>
            <person name="Qiu J."/>
            <person name="Olsen K.M."/>
            <person name="Qiu Y."/>
        </authorList>
    </citation>
    <scope>NUCLEOTIDE SEQUENCE</scope>
    <source>
        <strain evidence="1">KIB01</strain>
    </source>
</reference>
<accession>A0AAD9U4K2</accession>
<name>A0AAD9U4K2_9ROSI</name>
<dbReference type="EMBL" id="JANJYI010000005">
    <property type="protein sequence ID" value="KAK2647428.1"/>
    <property type="molecule type" value="Genomic_DNA"/>
</dbReference>